<feature type="active site" description="Proton acceptor" evidence="5">
    <location>
        <position position="64"/>
    </location>
</feature>
<dbReference type="PANTHER" id="PTHR21047:SF2">
    <property type="entry name" value="THYMIDINE DIPHOSPHO-4-KETO-RHAMNOSE 3,5-EPIMERASE"/>
    <property type="match status" value="1"/>
</dbReference>
<dbReference type="Gene3D" id="2.60.120.10">
    <property type="entry name" value="Jelly Rolls"/>
    <property type="match status" value="1"/>
</dbReference>
<dbReference type="GO" id="GO:0019305">
    <property type="term" value="P:dTDP-rhamnose biosynthetic process"/>
    <property type="evidence" value="ECO:0007669"/>
    <property type="project" value="UniProtKB-UniRule"/>
</dbReference>
<proteinExistence type="inferred from homology"/>
<comment type="pathway">
    <text evidence="7">Carbohydrate biosynthesis; dTDP-L-rhamnose biosynthesis.</text>
</comment>
<dbReference type="AlphaFoldDB" id="A0A118KFK4"/>
<dbReference type="PANTHER" id="PTHR21047">
    <property type="entry name" value="DTDP-6-DEOXY-D-GLUCOSE-3,5 EPIMERASE"/>
    <property type="match status" value="1"/>
</dbReference>
<dbReference type="EC" id="5.1.3.13" evidence="3 7"/>
<dbReference type="Pfam" id="PF00908">
    <property type="entry name" value="dTDP_sugar_isom"/>
    <property type="match status" value="1"/>
</dbReference>
<sequence length="183" mass="20532">MAIHITSTALPEVKLIEPKVFGDARGYFYESFNEREFSQGVGSDVAFVQDNHSRSTKGVLRGLHYQIEHAQGKLVRVIEGEVFDVAVDIRRSSPNFGKWVGVVLSADNHRQLWVPPGFAHGFVVLSAAAQFLYKTTDYWFPEHERSIVWNDPEIAIAWPIDGEPVLASKDAAGKRLSESDVYE</sequence>
<dbReference type="InterPro" id="IPR014710">
    <property type="entry name" value="RmlC-like_jellyroll"/>
</dbReference>
<dbReference type="GO" id="GO:0008830">
    <property type="term" value="F:dTDP-4-dehydrorhamnose 3,5-epimerase activity"/>
    <property type="evidence" value="ECO:0007669"/>
    <property type="project" value="UniProtKB-UniRule"/>
</dbReference>
<evidence type="ECO:0000256" key="2">
    <source>
        <dbReference type="ARBA" id="ARBA00001997"/>
    </source>
</evidence>
<keyword evidence="7" id="KW-0413">Isomerase</keyword>
<comment type="subunit">
    <text evidence="7">Homodimer.</text>
</comment>
<protein>
    <recommendedName>
        <fullName evidence="4 7">dTDP-4-dehydrorhamnose 3,5-epimerase</fullName>
        <ecNumber evidence="3 7">5.1.3.13</ecNumber>
    </recommendedName>
    <alternativeName>
        <fullName evidence="7">Thymidine diphospho-4-keto-rhamnose 3,5-epimerase</fullName>
    </alternativeName>
</protein>
<dbReference type="SUPFAM" id="SSF51182">
    <property type="entry name" value="RmlC-like cupins"/>
    <property type="match status" value="1"/>
</dbReference>
<comment type="caution">
    <text evidence="8">The sequence shown here is derived from an EMBL/GenBank/DDBJ whole genome shotgun (WGS) entry which is preliminary data.</text>
</comment>
<feature type="site" description="Participates in a stacking interaction with the thymidine ring of dTDP-4-oxo-6-deoxyglucose" evidence="6">
    <location>
        <position position="139"/>
    </location>
</feature>
<evidence type="ECO:0000256" key="1">
    <source>
        <dbReference type="ARBA" id="ARBA00001298"/>
    </source>
</evidence>
<feature type="active site" description="Proton donor" evidence="5">
    <location>
        <position position="133"/>
    </location>
</feature>
<evidence type="ECO:0000256" key="4">
    <source>
        <dbReference type="ARBA" id="ARBA00019595"/>
    </source>
</evidence>
<dbReference type="InterPro" id="IPR011051">
    <property type="entry name" value="RmlC_Cupin_sf"/>
</dbReference>
<evidence type="ECO:0000313" key="9">
    <source>
        <dbReference type="Proteomes" id="UP000069001"/>
    </source>
</evidence>
<gene>
    <name evidence="8" type="ORF">WS90_23000</name>
</gene>
<evidence type="ECO:0000256" key="5">
    <source>
        <dbReference type="PIRSR" id="PIRSR600888-1"/>
    </source>
</evidence>
<evidence type="ECO:0000313" key="8">
    <source>
        <dbReference type="EMBL" id="KVK77461.1"/>
    </source>
</evidence>
<dbReference type="InterPro" id="IPR000888">
    <property type="entry name" value="RmlC-like"/>
</dbReference>
<evidence type="ECO:0000256" key="7">
    <source>
        <dbReference type="RuleBase" id="RU364069"/>
    </source>
</evidence>
<name>A0A118KFK4_BURCE</name>
<dbReference type="RefSeq" id="WP_059731303.1">
    <property type="nucleotide sequence ID" value="NZ_LOYH01000083.1"/>
</dbReference>
<dbReference type="Proteomes" id="UP000069001">
    <property type="component" value="Unassembled WGS sequence"/>
</dbReference>
<dbReference type="UniPathway" id="UPA00124"/>
<comment type="catalytic activity">
    <reaction evidence="1 7">
        <text>dTDP-4-dehydro-6-deoxy-alpha-D-glucose = dTDP-4-dehydro-beta-L-rhamnose</text>
        <dbReference type="Rhea" id="RHEA:16969"/>
        <dbReference type="ChEBI" id="CHEBI:57649"/>
        <dbReference type="ChEBI" id="CHEBI:62830"/>
        <dbReference type="EC" id="5.1.3.13"/>
    </reaction>
</comment>
<dbReference type="GO" id="GO:0000271">
    <property type="term" value="P:polysaccharide biosynthetic process"/>
    <property type="evidence" value="ECO:0007669"/>
    <property type="project" value="TreeGrafter"/>
</dbReference>
<reference evidence="8 9" key="1">
    <citation type="submission" date="2015-11" db="EMBL/GenBank/DDBJ databases">
        <title>Expanding the genomic diversity of Burkholderia species for the development of highly accurate diagnostics.</title>
        <authorList>
            <person name="Sahl J."/>
            <person name="Keim P."/>
            <person name="Wagner D."/>
        </authorList>
    </citation>
    <scope>NUCLEOTIDE SEQUENCE [LARGE SCALE GENOMIC DNA]</scope>
    <source>
        <strain evidence="8 9">MSMB1302</strain>
    </source>
</reference>
<organism evidence="8 9">
    <name type="scientific">Burkholderia cepacia</name>
    <name type="common">Pseudomonas cepacia</name>
    <dbReference type="NCBI Taxonomy" id="292"/>
    <lineage>
        <taxon>Bacteria</taxon>
        <taxon>Pseudomonadati</taxon>
        <taxon>Pseudomonadota</taxon>
        <taxon>Betaproteobacteria</taxon>
        <taxon>Burkholderiales</taxon>
        <taxon>Burkholderiaceae</taxon>
        <taxon>Burkholderia</taxon>
        <taxon>Burkholderia cepacia complex</taxon>
    </lineage>
</organism>
<comment type="similarity">
    <text evidence="7">Belongs to the dTDP-4-dehydrorhamnose 3,5-epimerase family.</text>
</comment>
<dbReference type="EMBL" id="LOYH01000083">
    <property type="protein sequence ID" value="KVK77461.1"/>
    <property type="molecule type" value="Genomic_DNA"/>
</dbReference>
<dbReference type="NCBIfam" id="TIGR01221">
    <property type="entry name" value="rmlC"/>
    <property type="match status" value="1"/>
</dbReference>
<evidence type="ECO:0000256" key="6">
    <source>
        <dbReference type="PIRSR" id="PIRSR600888-3"/>
    </source>
</evidence>
<comment type="function">
    <text evidence="2 7">Catalyzes the epimerization of the C3' and C5'positions of dTDP-6-deoxy-D-xylo-4-hexulose, forming dTDP-6-deoxy-L-lyxo-4-hexulose.</text>
</comment>
<accession>A0A118KFK4</accession>
<dbReference type="CDD" id="cd00438">
    <property type="entry name" value="cupin_RmlC"/>
    <property type="match status" value="1"/>
</dbReference>
<evidence type="ECO:0000256" key="3">
    <source>
        <dbReference type="ARBA" id="ARBA00012098"/>
    </source>
</evidence>
<dbReference type="GO" id="GO:0005829">
    <property type="term" value="C:cytosol"/>
    <property type="evidence" value="ECO:0007669"/>
    <property type="project" value="TreeGrafter"/>
</dbReference>